<gene>
    <name evidence="2" type="ORF">CYMTET_18398</name>
</gene>
<name>A0AAE0G8L5_9CHLO</name>
<dbReference type="Proteomes" id="UP001190700">
    <property type="component" value="Unassembled WGS sequence"/>
</dbReference>
<evidence type="ECO:0000256" key="1">
    <source>
        <dbReference type="SAM" id="MobiDB-lite"/>
    </source>
</evidence>
<sequence>MQPRTAELRSCIEEKVYAGNDGLVSDSVLTKWSKEFDTTKAKAVMNTHAKANAKVSTFRDPQGGKGKGAAGGGAGKGEGGRGSSKGGKGSRLGRGAQAHT</sequence>
<feature type="region of interest" description="Disordered" evidence="1">
    <location>
        <begin position="52"/>
        <end position="100"/>
    </location>
</feature>
<reference evidence="2 3" key="1">
    <citation type="journal article" date="2015" name="Genome Biol. Evol.">
        <title>Comparative Genomics of a Bacterivorous Green Alga Reveals Evolutionary Causalities and Consequences of Phago-Mixotrophic Mode of Nutrition.</title>
        <authorList>
            <person name="Burns J.A."/>
            <person name="Paasch A."/>
            <person name="Narechania A."/>
            <person name="Kim E."/>
        </authorList>
    </citation>
    <scope>NUCLEOTIDE SEQUENCE [LARGE SCALE GENOMIC DNA]</scope>
    <source>
        <strain evidence="2 3">PLY_AMNH</strain>
    </source>
</reference>
<dbReference type="AlphaFoldDB" id="A0AAE0G8L5"/>
<keyword evidence="3" id="KW-1185">Reference proteome</keyword>
<comment type="caution">
    <text evidence="2">The sequence shown here is derived from an EMBL/GenBank/DDBJ whole genome shotgun (WGS) entry which is preliminary data.</text>
</comment>
<organism evidence="2 3">
    <name type="scientific">Cymbomonas tetramitiformis</name>
    <dbReference type="NCBI Taxonomy" id="36881"/>
    <lineage>
        <taxon>Eukaryota</taxon>
        <taxon>Viridiplantae</taxon>
        <taxon>Chlorophyta</taxon>
        <taxon>Pyramimonadophyceae</taxon>
        <taxon>Pyramimonadales</taxon>
        <taxon>Pyramimonadaceae</taxon>
        <taxon>Cymbomonas</taxon>
    </lineage>
</organism>
<evidence type="ECO:0000313" key="3">
    <source>
        <dbReference type="Proteomes" id="UP001190700"/>
    </source>
</evidence>
<proteinExistence type="predicted"/>
<accession>A0AAE0G8L5</accession>
<dbReference type="EMBL" id="LGRX02008513">
    <property type="protein sequence ID" value="KAK3273360.1"/>
    <property type="molecule type" value="Genomic_DNA"/>
</dbReference>
<protein>
    <submittedName>
        <fullName evidence="2">Uncharacterized protein</fullName>
    </submittedName>
</protein>
<evidence type="ECO:0000313" key="2">
    <source>
        <dbReference type="EMBL" id="KAK3273360.1"/>
    </source>
</evidence>
<feature type="compositionally biased region" description="Gly residues" evidence="1">
    <location>
        <begin position="63"/>
        <end position="92"/>
    </location>
</feature>